<name>A0A7R9GYQ0_TIMCR</name>
<sequence length="103" mass="11960">MTYGHRQTGLVIGNGFTDPLTILNHGDYAYQLGLIDLNIWGEMKAVEDEAREYIANGNYYQAFCNHVKTLAQFDFNAYVSPYNVLYYNNDRPGFNPRSRHRFI</sequence>
<dbReference type="InterPro" id="IPR029058">
    <property type="entry name" value="AB_hydrolase_fold"/>
</dbReference>
<proteinExistence type="predicted"/>
<accession>A0A7R9GYQ0</accession>
<gene>
    <name evidence="1" type="ORF">TCEB3V08_LOCUS6657</name>
</gene>
<protein>
    <submittedName>
        <fullName evidence="1">Uncharacterized protein</fullName>
    </submittedName>
</protein>
<dbReference type="SUPFAM" id="SSF53474">
    <property type="entry name" value="alpha/beta-Hydrolases"/>
    <property type="match status" value="1"/>
</dbReference>
<dbReference type="Gene3D" id="3.40.50.1820">
    <property type="entry name" value="alpha/beta hydrolase"/>
    <property type="match status" value="1"/>
</dbReference>
<dbReference type="EMBL" id="OC318634">
    <property type="protein sequence ID" value="CAD7402758.1"/>
    <property type="molecule type" value="Genomic_DNA"/>
</dbReference>
<organism evidence="1">
    <name type="scientific">Timema cristinae</name>
    <name type="common">Walking stick</name>
    <dbReference type="NCBI Taxonomy" id="61476"/>
    <lineage>
        <taxon>Eukaryota</taxon>
        <taxon>Metazoa</taxon>
        <taxon>Ecdysozoa</taxon>
        <taxon>Arthropoda</taxon>
        <taxon>Hexapoda</taxon>
        <taxon>Insecta</taxon>
        <taxon>Pterygota</taxon>
        <taxon>Neoptera</taxon>
        <taxon>Polyneoptera</taxon>
        <taxon>Phasmatodea</taxon>
        <taxon>Timematodea</taxon>
        <taxon>Timematoidea</taxon>
        <taxon>Timematidae</taxon>
        <taxon>Timema</taxon>
    </lineage>
</organism>
<evidence type="ECO:0000313" key="1">
    <source>
        <dbReference type="EMBL" id="CAD7402758.1"/>
    </source>
</evidence>
<dbReference type="AlphaFoldDB" id="A0A7R9GYQ0"/>
<reference evidence="1" key="1">
    <citation type="submission" date="2020-11" db="EMBL/GenBank/DDBJ databases">
        <authorList>
            <person name="Tran Van P."/>
        </authorList>
    </citation>
    <scope>NUCLEOTIDE SEQUENCE</scope>
</reference>